<dbReference type="InterPro" id="IPR000068">
    <property type="entry name" value="GPCR_3_Ca_sens_rcpt-rel"/>
</dbReference>
<evidence type="ECO:0000256" key="12">
    <source>
        <dbReference type="SAM" id="Phobius"/>
    </source>
</evidence>
<dbReference type="InterPro" id="IPR001828">
    <property type="entry name" value="ANF_lig-bd_rcpt"/>
</dbReference>
<accession>A0A9F2REB0</accession>
<dbReference type="PROSITE" id="PS00981">
    <property type="entry name" value="G_PROTEIN_RECEP_F3_3"/>
    <property type="match status" value="1"/>
</dbReference>
<comment type="subcellular location">
    <subcellularLocation>
        <location evidence="1">Cell membrane</location>
        <topology evidence="1">Multi-pass membrane protein</topology>
    </subcellularLocation>
</comment>
<dbReference type="AlphaFoldDB" id="A0A9F2REB0"/>
<feature type="transmembrane region" description="Helical" evidence="12">
    <location>
        <begin position="445"/>
        <end position="467"/>
    </location>
</feature>
<dbReference type="InterPro" id="IPR038550">
    <property type="entry name" value="GPCR_3_9-Cys_sf"/>
</dbReference>
<dbReference type="GO" id="GO:0005886">
    <property type="term" value="C:plasma membrane"/>
    <property type="evidence" value="ECO:0007669"/>
    <property type="project" value="UniProtKB-SubCell"/>
</dbReference>
<feature type="transmembrane region" description="Helical" evidence="12">
    <location>
        <begin position="295"/>
        <end position="320"/>
    </location>
</feature>
<dbReference type="SUPFAM" id="SSF53822">
    <property type="entry name" value="Periplasmic binding protein-like I"/>
    <property type="match status" value="1"/>
</dbReference>
<feature type="transmembrane region" description="Helical" evidence="12">
    <location>
        <begin position="225"/>
        <end position="250"/>
    </location>
</feature>
<evidence type="ECO:0000256" key="3">
    <source>
        <dbReference type="ARBA" id="ARBA00022475"/>
    </source>
</evidence>
<evidence type="ECO:0000256" key="6">
    <source>
        <dbReference type="ARBA" id="ARBA00022989"/>
    </source>
</evidence>
<sequence length="493" mass="55095">MCETVGYCHVLPVFFAIHEINQNPKMLPNITLGFNIYEDFFNARINYGVISHIPEQKHRFPFFYRLSPKQEPPHLAIVKLLLHFRWTWIGLAAPDNENGERFRSSFALVAIKKGAVAKVLHAVYSSLLNRKRIKLSDDLVPQGIQPWQKVPFSTCTDSCLPGYAKLTREGAPVCCYDCSRCMEGTISRQEDATHCEKCPDDQQSNKRQDQCVPKIVSFLSYEENLGLILALIASSLSLTTAFILGIFMKYRETPIVKANNRDLTYILLVSLLLSFLTSLLFIGHPKKVTCLLRQSTFSVVFSVAVSSLLAKTVMVVVAFLATKPGSRMRKCLGKTLANSIVLSCSGVQVGICIIWLGISPPFPDSDLHSQPGHILLQCNEGSITMFYSVLGYMGFLAAICFLVAFLARKLPGSFNEAKLITFSMLVFCSVWVSFVPTYLSTKGKYMVAVQIFSILASILGLLGCVFIPKCYIIILKPHLNTKEYLMMKADKAF</sequence>
<dbReference type="Gene3D" id="3.40.50.2300">
    <property type="match status" value="3"/>
</dbReference>
<dbReference type="InterPro" id="IPR011500">
    <property type="entry name" value="GPCR_3_9-Cys_dom"/>
</dbReference>
<dbReference type="InterPro" id="IPR028082">
    <property type="entry name" value="Peripla_BP_I"/>
</dbReference>
<evidence type="ECO:0000256" key="7">
    <source>
        <dbReference type="ARBA" id="ARBA00023040"/>
    </source>
</evidence>
<keyword evidence="7" id="KW-0297">G-protein coupled receptor</keyword>
<keyword evidence="6 12" id="KW-1133">Transmembrane helix</keyword>
<protein>
    <submittedName>
        <fullName evidence="15">Vomeronasal type-2 receptor 26-like</fullName>
    </submittedName>
</protein>
<dbReference type="FunFam" id="2.10.50.30:FF:000002">
    <property type="entry name" value="Vomeronasal 2 receptor, h1"/>
    <property type="match status" value="1"/>
</dbReference>
<dbReference type="InterPro" id="IPR017979">
    <property type="entry name" value="GPCR_3_CS"/>
</dbReference>
<dbReference type="InterPro" id="IPR017978">
    <property type="entry name" value="GPCR_3_C"/>
</dbReference>
<feature type="transmembrane region" description="Helical" evidence="12">
    <location>
        <begin position="262"/>
        <end position="283"/>
    </location>
</feature>
<gene>
    <name evidence="15" type="primary">LOC103055416</name>
</gene>
<feature type="transmembrane region" description="Helical" evidence="12">
    <location>
        <begin position="340"/>
        <end position="358"/>
    </location>
</feature>
<evidence type="ECO:0000256" key="4">
    <source>
        <dbReference type="ARBA" id="ARBA00022692"/>
    </source>
</evidence>
<evidence type="ECO:0000256" key="9">
    <source>
        <dbReference type="ARBA" id="ARBA00023170"/>
    </source>
</evidence>
<dbReference type="Pfam" id="PF01094">
    <property type="entry name" value="ANF_receptor"/>
    <property type="match status" value="1"/>
</dbReference>
<dbReference type="GO" id="GO:0004930">
    <property type="term" value="F:G protein-coupled receptor activity"/>
    <property type="evidence" value="ECO:0007669"/>
    <property type="project" value="UniProtKB-KW"/>
</dbReference>
<dbReference type="PANTHER" id="PTHR24061">
    <property type="entry name" value="CALCIUM-SENSING RECEPTOR-RELATED"/>
    <property type="match status" value="1"/>
</dbReference>
<keyword evidence="8 12" id="KW-0472">Membrane</keyword>
<dbReference type="RefSeq" id="XP_007443518.1">
    <property type="nucleotide sequence ID" value="XM_007443456.1"/>
</dbReference>
<dbReference type="Gene3D" id="2.10.50.30">
    <property type="entry name" value="GPCR, family 3, nine cysteines domain"/>
    <property type="match status" value="1"/>
</dbReference>
<keyword evidence="14" id="KW-1185">Reference proteome</keyword>
<dbReference type="Pfam" id="PF00003">
    <property type="entry name" value="7tm_3"/>
    <property type="match status" value="1"/>
</dbReference>
<dbReference type="PROSITE" id="PS50259">
    <property type="entry name" value="G_PROTEIN_RECEP_F3_4"/>
    <property type="match status" value="1"/>
</dbReference>
<feature type="domain" description="G-protein coupled receptors family 3 profile" evidence="13">
    <location>
        <begin position="225"/>
        <end position="489"/>
    </location>
</feature>
<evidence type="ECO:0000256" key="5">
    <source>
        <dbReference type="ARBA" id="ARBA00022729"/>
    </source>
</evidence>
<keyword evidence="4 12" id="KW-0812">Transmembrane</keyword>
<evidence type="ECO:0000256" key="8">
    <source>
        <dbReference type="ARBA" id="ARBA00023136"/>
    </source>
</evidence>
<dbReference type="Proteomes" id="UP000695026">
    <property type="component" value="Unplaced"/>
</dbReference>
<evidence type="ECO:0000256" key="1">
    <source>
        <dbReference type="ARBA" id="ARBA00004651"/>
    </source>
</evidence>
<keyword evidence="11" id="KW-0807">Transducer</keyword>
<dbReference type="InterPro" id="IPR004073">
    <property type="entry name" value="GPCR_3_vmron_rcpt_2"/>
</dbReference>
<reference evidence="15" key="1">
    <citation type="submission" date="2025-08" db="UniProtKB">
        <authorList>
            <consortium name="RefSeq"/>
        </authorList>
    </citation>
    <scope>IDENTIFICATION</scope>
    <source>
        <tissue evidence="15">Liver</tissue>
    </source>
</reference>
<dbReference type="KEGG" id="pbi:103055416"/>
<keyword evidence="10" id="KW-0325">Glycoprotein</keyword>
<dbReference type="GeneID" id="103055416"/>
<feature type="transmembrane region" description="Helical" evidence="12">
    <location>
        <begin position="385"/>
        <end position="407"/>
    </location>
</feature>
<dbReference type="PRINTS" id="PR01535">
    <property type="entry name" value="VOMERONASL2R"/>
</dbReference>
<evidence type="ECO:0000256" key="10">
    <source>
        <dbReference type="ARBA" id="ARBA00023180"/>
    </source>
</evidence>
<name>A0A9F2REB0_PYTBI</name>
<evidence type="ECO:0000259" key="13">
    <source>
        <dbReference type="PROSITE" id="PS50259"/>
    </source>
</evidence>
<evidence type="ECO:0000313" key="15">
    <source>
        <dbReference type="RefSeq" id="XP_007443518.1"/>
    </source>
</evidence>
<evidence type="ECO:0000256" key="11">
    <source>
        <dbReference type="ARBA" id="ARBA00023224"/>
    </source>
</evidence>
<evidence type="ECO:0000256" key="2">
    <source>
        <dbReference type="ARBA" id="ARBA00007242"/>
    </source>
</evidence>
<dbReference type="PANTHER" id="PTHR24061:SF599">
    <property type="entry name" value="G-PROTEIN COUPLED RECEPTORS FAMILY 3 PROFILE DOMAIN-CONTAINING PROTEIN"/>
    <property type="match status" value="1"/>
</dbReference>
<dbReference type="Pfam" id="PF07562">
    <property type="entry name" value="NCD3G"/>
    <property type="match status" value="1"/>
</dbReference>
<keyword evidence="5" id="KW-0732">Signal</keyword>
<proteinExistence type="inferred from homology"/>
<keyword evidence="9" id="KW-0675">Receptor</keyword>
<keyword evidence="3" id="KW-1003">Cell membrane</keyword>
<feature type="transmembrane region" description="Helical" evidence="12">
    <location>
        <begin position="419"/>
        <end position="439"/>
    </location>
</feature>
<evidence type="ECO:0000313" key="14">
    <source>
        <dbReference type="Proteomes" id="UP000695026"/>
    </source>
</evidence>
<dbReference type="OrthoDB" id="9045351at2759"/>
<organism evidence="14 15">
    <name type="scientific">Python bivittatus</name>
    <name type="common">Burmese python</name>
    <name type="synonym">Python molurus bivittatus</name>
    <dbReference type="NCBI Taxonomy" id="176946"/>
    <lineage>
        <taxon>Eukaryota</taxon>
        <taxon>Metazoa</taxon>
        <taxon>Chordata</taxon>
        <taxon>Craniata</taxon>
        <taxon>Vertebrata</taxon>
        <taxon>Euteleostomi</taxon>
        <taxon>Lepidosauria</taxon>
        <taxon>Squamata</taxon>
        <taxon>Bifurcata</taxon>
        <taxon>Unidentata</taxon>
        <taxon>Episquamata</taxon>
        <taxon>Toxicofera</taxon>
        <taxon>Serpentes</taxon>
        <taxon>Henophidia</taxon>
        <taxon>Pythonidae</taxon>
        <taxon>Python</taxon>
    </lineage>
</organism>
<comment type="similarity">
    <text evidence="2">Belongs to the G-protein coupled receptor 3 family.</text>
</comment>